<evidence type="ECO:0000256" key="3">
    <source>
        <dbReference type="ARBA" id="ARBA00022727"/>
    </source>
</evidence>
<dbReference type="GO" id="GO:0005737">
    <property type="term" value="C:cytoplasm"/>
    <property type="evidence" value="ECO:0007669"/>
    <property type="project" value="TreeGrafter"/>
</dbReference>
<keyword evidence="2" id="KW-0479">Metal-binding</keyword>
<dbReference type="PANTHER" id="PTHR11086">
    <property type="entry name" value="DEOXYCYTIDYLATE DEAMINASE-RELATED"/>
    <property type="match status" value="1"/>
</dbReference>
<name>A0A1X7TK11_AMPQE</name>
<evidence type="ECO:0000259" key="8">
    <source>
        <dbReference type="PROSITE" id="PS51747"/>
    </source>
</evidence>
<comment type="similarity">
    <text evidence="1">Belongs to the cytidine and deoxycytidylate deaminase family.</text>
</comment>
<keyword evidence="4" id="KW-0378">Hydrolase</keyword>
<dbReference type="STRING" id="400682.A0A1X7TK11"/>
<evidence type="ECO:0000256" key="1">
    <source>
        <dbReference type="ARBA" id="ARBA00006576"/>
    </source>
</evidence>
<dbReference type="Gene3D" id="3.40.140.10">
    <property type="entry name" value="Cytidine Deaminase, domain 2"/>
    <property type="match status" value="1"/>
</dbReference>
<dbReference type="InterPro" id="IPR016193">
    <property type="entry name" value="Cytidine_deaminase-like"/>
</dbReference>
<dbReference type="SUPFAM" id="SSF53927">
    <property type="entry name" value="Cytidine deaminase-like"/>
    <property type="match status" value="1"/>
</dbReference>
<dbReference type="InParanoid" id="A0A1X7TK11"/>
<keyword evidence="5" id="KW-0862">Zinc</keyword>
<evidence type="ECO:0000256" key="7">
    <source>
        <dbReference type="ARBA" id="ARBA00041763"/>
    </source>
</evidence>
<sequence>MDILYSGHLHSTDSVPITFLTVCLHIKVCHAELNAILNKNSADVKGCTIYVALFPCNECAKLIIQSGITEILNVSDKHHDTDHMIASRKLLDMAKVKYRLVSLIN</sequence>
<dbReference type="GO" id="GO:0004132">
    <property type="term" value="F:dCMP deaminase activity"/>
    <property type="evidence" value="ECO:0007669"/>
    <property type="project" value="TreeGrafter"/>
</dbReference>
<evidence type="ECO:0000256" key="4">
    <source>
        <dbReference type="ARBA" id="ARBA00022801"/>
    </source>
</evidence>
<dbReference type="InterPro" id="IPR002125">
    <property type="entry name" value="CMP_dCMP_dom"/>
</dbReference>
<dbReference type="eggNOG" id="KOG3127">
    <property type="taxonomic scope" value="Eukaryota"/>
</dbReference>
<dbReference type="PANTHER" id="PTHR11086:SF18">
    <property type="entry name" value="DEOXYCYTIDYLATE DEAMINASE"/>
    <property type="match status" value="1"/>
</dbReference>
<dbReference type="InterPro" id="IPR015517">
    <property type="entry name" value="dCMP_deaminase-rel"/>
</dbReference>
<dbReference type="Pfam" id="PF00383">
    <property type="entry name" value="dCMP_cyt_deam_1"/>
    <property type="match status" value="1"/>
</dbReference>
<evidence type="ECO:0000256" key="6">
    <source>
        <dbReference type="ARBA" id="ARBA00038938"/>
    </source>
</evidence>
<protein>
    <recommendedName>
        <fullName evidence="7">dCMP deaminase</fullName>
        <ecNumber evidence="6">3.5.4.12</ecNumber>
    </recommendedName>
    <alternativeName>
        <fullName evidence="7">dCMP deaminase</fullName>
    </alternativeName>
</protein>
<dbReference type="EnsemblMetazoa" id="Aqu2.1.14925_001">
    <property type="protein sequence ID" value="Aqu2.1.14925_001"/>
    <property type="gene ID" value="Aqu2.1.14925"/>
</dbReference>
<evidence type="ECO:0000313" key="9">
    <source>
        <dbReference type="EnsemblMetazoa" id="Aqu2.1.14925_001"/>
    </source>
</evidence>
<dbReference type="PROSITE" id="PS51747">
    <property type="entry name" value="CYT_DCMP_DEAMINASES_2"/>
    <property type="match status" value="1"/>
</dbReference>
<dbReference type="GO" id="GO:0008270">
    <property type="term" value="F:zinc ion binding"/>
    <property type="evidence" value="ECO:0007669"/>
    <property type="project" value="InterPro"/>
</dbReference>
<feature type="domain" description="CMP/dCMP-type deaminase" evidence="8">
    <location>
        <begin position="1"/>
        <end position="98"/>
    </location>
</feature>
<organism evidence="9">
    <name type="scientific">Amphimedon queenslandica</name>
    <name type="common">Sponge</name>
    <dbReference type="NCBI Taxonomy" id="400682"/>
    <lineage>
        <taxon>Eukaryota</taxon>
        <taxon>Metazoa</taxon>
        <taxon>Porifera</taxon>
        <taxon>Demospongiae</taxon>
        <taxon>Heteroscleromorpha</taxon>
        <taxon>Haplosclerida</taxon>
        <taxon>Niphatidae</taxon>
        <taxon>Amphimedon</taxon>
    </lineage>
</organism>
<dbReference type="EC" id="3.5.4.12" evidence="6"/>
<dbReference type="OrthoDB" id="6710946at2759"/>
<dbReference type="PROSITE" id="PS00903">
    <property type="entry name" value="CYT_DCMP_DEAMINASES_1"/>
    <property type="match status" value="1"/>
</dbReference>
<evidence type="ECO:0000256" key="5">
    <source>
        <dbReference type="ARBA" id="ARBA00022833"/>
    </source>
</evidence>
<proteinExistence type="inferred from homology"/>
<evidence type="ECO:0000256" key="2">
    <source>
        <dbReference type="ARBA" id="ARBA00022723"/>
    </source>
</evidence>
<keyword evidence="3" id="KW-0545">Nucleotide biosynthesis</keyword>
<dbReference type="AlphaFoldDB" id="A0A1X7TK11"/>
<accession>A0A1X7TK11</accession>
<dbReference type="InterPro" id="IPR016192">
    <property type="entry name" value="APOBEC/CMP_deaminase_Zn-bd"/>
</dbReference>
<reference evidence="9" key="1">
    <citation type="submission" date="2017-05" db="UniProtKB">
        <authorList>
            <consortium name="EnsemblMetazoa"/>
        </authorList>
    </citation>
    <scope>IDENTIFICATION</scope>
</reference>